<evidence type="ECO:0008006" key="4">
    <source>
        <dbReference type="Google" id="ProtNLM"/>
    </source>
</evidence>
<keyword evidence="3" id="KW-1185">Reference proteome</keyword>
<proteinExistence type="predicted"/>
<feature type="chain" id="PRO_5016119262" description="Secreted protein" evidence="1">
    <location>
        <begin position="21"/>
        <end position="100"/>
    </location>
</feature>
<reference evidence="2 3" key="1">
    <citation type="journal article" date="2017" name="BMC Biol.">
        <title>Genomic innovations, transcriptional plasticity and gene loss underlying the evolution and divergence of two highly polyphagous and invasive Helicoverpa pest species.</title>
        <authorList>
            <person name="Pearce S.L."/>
            <person name="Clarke D.F."/>
            <person name="East P.D."/>
            <person name="Elfekih S."/>
            <person name="Gordon K.H."/>
            <person name="Jermiin L.S."/>
            <person name="McGaughran A."/>
            <person name="Oakeshott J.G."/>
            <person name="Papanikolaou A."/>
            <person name="Perera O.P."/>
            <person name="Rane R.V."/>
            <person name="Richards S."/>
            <person name="Tay W.T."/>
            <person name="Walsh T.K."/>
            <person name="Anderson A."/>
            <person name="Anderson C.J."/>
            <person name="Asgari S."/>
            <person name="Board P.G."/>
            <person name="Bretschneider A."/>
            <person name="Campbell P.M."/>
            <person name="Chertemps T."/>
            <person name="Christeller J.T."/>
            <person name="Coppin C.W."/>
            <person name="Downes S.J."/>
            <person name="Duan G."/>
            <person name="Farnsworth C.A."/>
            <person name="Good R.T."/>
            <person name="Han L.B."/>
            <person name="Han Y.C."/>
            <person name="Hatje K."/>
            <person name="Horne I."/>
            <person name="Huang Y.P."/>
            <person name="Hughes D.S."/>
            <person name="Jacquin-Joly E."/>
            <person name="James W."/>
            <person name="Jhangiani S."/>
            <person name="Kollmar M."/>
            <person name="Kuwar S.S."/>
            <person name="Li S."/>
            <person name="Liu N.Y."/>
            <person name="Maibeche M.T."/>
            <person name="Miller J.R."/>
            <person name="Montagne N."/>
            <person name="Perry T."/>
            <person name="Qu J."/>
            <person name="Song S.V."/>
            <person name="Sutton G.G."/>
            <person name="Vogel H."/>
            <person name="Walenz B.P."/>
            <person name="Xu W."/>
            <person name="Zhang H.J."/>
            <person name="Zou Z."/>
            <person name="Batterham P."/>
            <person name="Edwards O.R."/>
            <person name="Feyereisen R."/>
            <person name="Gibbs R.A."/>
            <person name="Heckel D.G."/>
            <person name="McGrath A."/>
            <person name="Robin C."/>
            <person name="Scherer S.E."/>
            <person name="Worley K.C."/>
            <person name="Wu Y.D."/>
        </authorList>
    </citation>
    <scope>NUCLEOTIDE SEQUENCE [LARGE SCALE GENOMIC DNA]</scope>
    <source>
        <strain evidence="2">Harm_GR_Male_#8</strain>
        <tissue evidence="2">Whole organism</tissue>
    </source>
</reference>
<evidence type="ECO:0000313" key="2">
    <source>
        <dbReference type="EMBL" id="PZC74538.1"/>
    </source>
</evidence>
<evidence type="ECO:0000313" key="3">
    <source>
        <dbReference type="Proteomes" id="UP000249218"/>
    </source>
</evidence>
<dbReference type="EMBL" id="KZ150043">
    <property type="protein sequence ID" value="PZC74538.1"/>
    <property type="molecule type" value="Genomic_DNA"/>
</dbReference>
<name>A0A2W1BI55_HELAM</name>
<evidence type="ECO:0000256" key="1">
    <source>
        <dbReference type="SAM" id="SignalP"/>
    </source>
</evidence>
<dbReference type="Proteomes" id="UP000249218">
    <property type="component" value="Unassembled WGS sequence"/>
</dbReference>
<protein>
    <recommendedName>
        <fullName evidence="4">Secreted protein</fullName>
    </recommendedName>
</protein>
<sequence length="100" mass="11180">MSSMKKLFLFCCSLFAYLIREHINNNIGEIDDLLLVGAQCCAAQPCRAHVQRAHPAAADHRAMHCSPPHNNTLGPLALDPRHSRSMRLLHNKLSTVPHTF</sequence>
<keyword evidence="1" id="KW-0732">Signal</keyword>
<feature type="signal peptide" evidence="1">
    <location>
        <begin position="1"/>
        <end position="20"/>
    </location>
</feature>
<gene>
    <name evidence="2" type="primary">HaOG207705</name>
    <name evidence="2" type="ORF">B5X24_HaOG207705</name>
</gene>
<accession>A0A2W1BI55</accession>
<dbReference type="AlphaFoldDB" id="A0A2W1BI55"/>
<organism evidence="2 3">
    <name type="scientific">Helicoverpa armigera</name>
    <name type="common">Cotton bollworm</name>
    <name type="synonym">Heliothis armigera</name>
    <dbReference type="NCBI Taxonomy" id="29058"/>
    <lineage>
        <taxon>Eukaryota</taxon>
        <taxon>Metazoa</taxon>
        <taxon>Ecdysozoa</taxon>
        <taxon>Arthropoda</taxon>
        <taxon>Hexapoda</taxon>
        <taxon>Insecta</taxon>
        <taxon>Pterygota</taxon>
        <taxon>Neoptera</taxon>
        <taxon>Endopterygota</taxon>
        <taxon>Lepidoptera</taxon>
        <taxon>Glossata</taxon>
        <taxon>Ditrysia</taxon>
        <taxon>Noctuoidea</taxon>
        <taxon>Noctuidae</taxon>
        <taxon>Heliothinae</taxon>
        <taxon>Helicoverpa</taxon>
    </lineage>
</organism>